<accession>A0A8H7ACU2</accession>
<sequence length="288" mass="30103">MAGVTVHTTSPIHPNDATKTEEASPSTAAARYSPPHSTRRSSQSPAPVISNPAVLPSPTSASAQPGSTAGPAPTGQPLSSLTSLPTPTATLPASSTRTTSSPPSPQPGAVPLPSYSEARRASIPPPPKADEVPKPAAYYAPQYDGNTTSSSSHDLSLNTSVPPLPMHQTQGSVLTPTRAQPPSAVTAHATTTSITQDLSHPPGYVQDSRASFSERPPELISPLNLNQSGHDRRKSRSGIGILDGGGGHEDIEDEDKGLWDTAISWAKTVGEKVIEGEEEMWKRINRKT</sequence>
<feature type="region of interest" description="Disordered" evidence="1">
    <location>
        <begin position="1"/>
        <end position="253"/>
    </location>
</feature>
<evidence type="ECO:0000313" key="2">
    <source>
        <dbReference type="EMBL" id="KAF7505114.1"/>
    </source>
</evidence>
<dbReference type="OrthoDB" id="5385910at2759"/>
<evidence type="ECO:0000256" key="1">
    <source>
        <dbReference type="SAM" id="MobiDB-lite"/>
    </source>
</evidence>
<organism evidence="2 3">
    <name type="scientific">Endocarpon pusillum</name>
    <dbReference type="NCBI Taxonomy" id="364733"/>
    <lineage>
        <taxon>Eukaryota</taxon>
        <taxon>Fungi</taxon>
        <taxon>Dikarya</taxon>
        <taxon>Ascomycota</taxon>
        <taxon>Pezizomycotina</taxon>
        <taxon>Eurotiomycetes</taxon>
        <taxon>Chaetothyriomycetidae</taxon>
        <taxon>Verrucariales</taxon>
        <taxon>Verrucariaceae</taxon>
        <taxon>Endocarpon</taxon>
    </lineage>
</organism>
<feature type="compositionally biased region" description="Polar residues" evidence="1">
    <location>
        <begin position="1"/>
        <end position="12"/>
    </location>
</feature>
<proteinExistence type="predicted"/>
<feature type="compositionally biased region" description="Low complexity" evidence="1">
    <location>
        <begin position="73"/>
        <end position="101"/>
    </location>
</feature>
<feature type="compositionally biased region" description="Polar residues" evidence="1">
    <location>
        <begin position="57"/>
        <end position="67"/>
    </location>
</feature>
<comment type="caution">
    <text evidence="2">The sequence shown here is derived from an EMBL/GenBank/DDBJ whole genome shotgun (WGS) entry which is preliminary data.</text>
</comment>
<dbReference type="AlphaFoldDB" id="A0A8H7ACU2"/>
<dbReference type="EMBL" id="JAACFV010000118">
    <property type="protein sequence ID" value="KAF7505114.1"/>
    <property type="molecule type" value="Genomic_DNA"/>
</dbReference>
<name>A0A8H7ACU2_9EURO</name>
<reference evidence="2" key="1">
    <citation type="submission" date="2020-02" db="EMBL/GenBank/DDBJ databases">
        <authorList>
            <person name="Palmer J.M."/>
        </authorList>
    </citation>
    <scope>NUCLEOTIDE SEQUENCE</scope>
    <source>
        <strain evidence="2">EPUS1.4</strain>
        <tissue evidence="2">Thallus</tissue>
    </source>
</reference>
<dbReference type="Proteomes" id="UP000606974">
    <property type="component" value="Unassembled WGS sequence"/>
</dbReference>
<keyword evidence="3" id="KW-1185">Reference proteome</keyword>
<feature type="compositionally biased region" description="Polar residues" evidence="1">
    <location>
        <begin position="188"/>
        <end position="198"/>
    </location>
</feature>
<feature type="compositionally biased region" description="Polar residues" evidence="1">
    <location>
        <begin position="167"/>
        <end position="180"/>
    </location>
</feature>
<protein>
    <submittedName>
        <fullName evidence="2">Uncharacterized protein</fullName>
    </submittedName>
</protein>
<feature type="compositionally biased region" description="Low complexity" evidence="1">
    <location>
        <begin position="146"/>
        <end position="160"/>
    </location>
</feature>
<evidence type="ECO:0000313" key="3">
    <source>
        <dbReference type="Proteomes" id="UP000606974"/>
    </source>
</evidence>
<gene>
    <name evidence="2" type="ORF">GJ744_001254</name>
</gene>